<protein>
    <submittedName>
        <fullName evidence="1">Uncharacterized protein</fullName>
    </submittedName>
</protein>
<gene>
    <name evidence="1" type="ORF">CCMP2556_LOCUS53893</name>
</gene>
<reference evidence="1 2" key="1">
    <citation type="submission" date="2024-02" db="EMBL/GenBank/DDBJ databases">
        <authorList>
            <person name="Chen Y."/>
            <person name="Shah S."/>
            <person name="Dougan E. K."/>
            <person name="Thang M."/>
            <person name="Chan C."/>
        </authorList>
    </citation>
    <scope>NUCLEOTIDE SEQUENCE [LARGE SCALE GENOMIC DNA]</scope>
</reference>
<proteinExistence type="predicted"/>
<evidence type="ECO:0000313" key="1">
    <source>
        <dbReference type="EMBL" id="CAK9116271.1"/>
    </source>
</evidence>
<evidence type="ECO:0000313" key="2">
    <source>
        <dbReference type="Proteomes" id="UP001642484"/>
    </source>
</evidence>
<sequence>MSTAALTDQFSSLVSGIRVMSSCVEGVRFFSRVHPKMYRCLGRSKVGLSRGLRLRGRQLTALGSGRFRLHEPGVDEEQLLQGLPSMAEVEHFARYWKQRVPCPDPWAPVEGFYILSLYGRARRRVYFGRYETKRLMEHVLWTSCIRPSFEGEELLPAPTILLATYGTAFFRQKDVFLKLLAPLQEALRLDGTLMPNEVSKLAWMFSAARVYEHEMIPVVGDLALRTSDMRPTHLAQVSNGLGRILAAPNMEESILPTLQRVLEQLRQQDLGLLQTRDVQALAACFNRVPVGWPVVVEFLQDMLRFYHRKDLSSEQSLDPRSKVVLYRSFLRHQEAMEQKELQDAMQGLFRDTLNSMTALLVEASRSDQEQPWALQDPKTYQERLEEPNISEFDPESTQRILGELGVQTDWQLEELPEWEASAHELLERLNEVPFLESHPVPDRGLTMAWASWSLRSADRSELGTFLTRSGYRSTGGPGSEGYTNSPLDPLVPLVVGNFSRAADAEIQALALILQKAEKLGDLSRIAGVVHLVVTQTPCVSCLGAMAQFRALMPEVHLHCHFHRLRQEREARAADPRERRRSICSIYETTSGSSEGQPSFSDALEVFRRMLRVVSMEKEAELLNVLGAAGTAEEDHGLPLPESVMLPSPGTFHSLIGMAMAEGRVKEAIGLVKYQRLKELPVFARSLAMLAEDLRVPPRLAMRFLHESQVAGHLASRRLLSFLLRRLAKLDRPDASRLAVTFLRRCCRKEDSMGVYYRPDYPIPTIKRYPGSGTVAACLALAPSELLPRWARALGIWARCSQPDHEEDAAVPFRALMKRLTSHGGSVEETCRGEVLRALQATGLLERMVAQKVMDEDQVARVF</sequence>
<name>A0ABP0SV33_9DINO</name>
<accession>A0ABP0SV33</accession>
<comment type="caution">
    <text evidence="1">The sequence shown here is derived from an EMBL/GenBank/DDBJ whole genome shotgun (WGS) entry which is preliminary data.</text>
</comment>
<dbReference type="EMBL" id="CAXAMN010028361">
    <property type="protein sequence ID" value="CAK9116271.1"/>
    <property type="molecule type" value="Genomic_DNA"/>
</dbReference>
<keyword evidence="2" id="KW-1185">Reference proteome</keyword>
<organism evidence="1 2">
    <name type="scientific">Durusdinium trenchii</name>
    <dbReference type="NCBI Taxonomy" id="1381693"/>
    <lineage>
        <taxon>Eukaryota</taxon>
        <taxon>Sar</taxon>
        <taxon>Alveolata</taxon>
        <taxon>Dinophyceae</taxon>
        <taxon>Suessiales</taxon>
        <taxon>Symbiodiniaceae</taxon>
        <taxon>Durusdinium</taxon>
    </lineage>
</organism>
<dbReference type="Proteomes" id="UP001642484">
    <property type="component" value="Unassembled WGS sequence"/>
</dbReference>